<evidence type="ECO:0000256" key="2">
    <source>
        <dbReference type="ARBA" id="ARBA00007951"/>
    </source>
</evidence>
<gene>
    <name evidence="9" type="ORF">D6B99_12935</name>
</gene>
<reference evidence="9 10" key="1">
    <citation type="submission" date="2018-09" db="EMBL/GenBank/DDBJ databases">
        <title>Arachidicoccus sp. nov., a bacterium isolated from soil.</title>
        <authorList>
            <person name="Weon H.-Y."/>
            <person name="Kwon S.-W."/>
            <person name="Lee S.A."/>
        </authorList>
    </citation>
    <scope>NUCLEOTIDE SEQUENCE [LARGE SCALE GENOMIC DNA]</scope>
    <source>
        <strain evidence="9 10">KIS59-12</strain>
    </source>
</reference>
<dbReference type="GO" id="GO:0016139">
    <property type="term" value="P:glycoside catabolic process"/>
    <property type="evidence" value="ECO:0007669"/>
    <property type="project" value="TreeGrafter"/>
</dbReference>
<dbReference type="OrthoDB" id="107551at2"/>
<dbReference type="InterPro" id="IPR016286">
    <property type="entry name" value="FUC_metazoa-typ"/>
</dbReference>
<dbReference type="SMART" id="SM00812">
    <property type="entry name" value="Alpha_L_fucos"/>
    <property type="match status" value="1"/>
</dbReference>
<protein>
    <recommendedName>
        <fullName evidence="3">alpha-L-fucosidase</fullName>
        <ecNumber evidence="3">3.2.1.51</ecNumber>
    </recommendedName>
</protein>
<feature type="domain" description="Glycoside hydrolase family 29 N-terminal" evidence="8">
    <location>
        <begin position="74"/>
        <end position="344"/>
    </location>
</feature>
<dbReference type="GO" id="GO:0006004">
    <property type="term" value="P:fucose metabolic process"/>
    <property type="evidence" value="ECO:0007669"/>
    <property type="project" value="InterPro"/>
</dbReference>
<dbReference type="InterPro" id="IPR000933">
    <property type="entry name" value="Glyco_hydro_29"/>
</dbReference>
<keyword evidence="4 7" id="KW-0732">Signal</keyword>
<dbReference type="EMBL" id="CP032489">
    <property type="protein sequence ID" value="AYD48427.1"/>
    <property type="molecule type" value="Genomic_DNA"/>
</dbReference>
<dbReference type="Pfam" id="PF01120">
    <property type="entry name" value="Alpha_L_fucos"/>
    <property type="match status" value="1"/>
</dbReference>
<sequence>MLKKVGIVFCTLFFVITNLFSQTTIVNPRTNKALLKTFQEKKLGLMLSFFAVYTPKTGDAWSIGNGTPERVADSIALKWDPENFNAKKIVNFAMQAGCKYIVVIAKHHDGYGIWNSQFTDFDIKQSKFKKDILAELGKECRRKGLLFGIYYSIADLHYCSNWTSMPTAQKTPPIPKGGKPAFVEFCKNQVKELMNKYNPDILWFDGFWLGDVWNRQDGRNLYSFIKAIKPNILTTRLSSVKDSSGHAFFATDGSSGDFFSYEAKTTDAPYFPWETVTSVSYPVYGFDPKAKMFSKKELITMFDKTICGNGNFLLNIGPKRDGSLPEMLTNRFFEFSDWVKQNKEAVYNTSGGPFKQGTWGGSTYINDKIFLHLRKATKEVSIHSLKGYEILSATDLTTGKHFNVEKTGDDFVIHFSGINMDTNPVSIIQLMLNKPFVFNHWLNIFSK</sequence>
<dbReference type="Proteomes" id="UP000266118">
    <property type="component" value="Chromosome"/>
</dbReference>
<dbReference type="RefSeq" id="WP_119989157.1">
    <property type="nucleotide sequence ID" value="NZ_CP032489.1"/>
</dbReference>
<dbReference type="PANTHER" id="PTHR10030:SF37">
    <property type="entry name" value="ALPHA-L-FUCOSIDASE-RELATED"/>
    <property type="match status" value="1"/>
</dbReference>
<feature type="signal peptide" evidence="7">
    <location>
        <begin position="1"/>
        <end position="21"/>
    </location>
</feature>
<evidence type="ECO:0000256" key="7">
    <source>
        <dbReference type="SAM" id="SignalP"/>
    </source>
</evidence>
<dbReference type="SUPFAM" id="SSF51445">
    <property type="entry name" value="(Trans)glycosidases"/>
    <property type="match status" value="1"/>
</dbReference>
<dbReference type="InterPro" id="IPR057739">
    <property type="entry name" value="Glyco_hydro_29_N"/>
</dbReference>
<name>A0A386HR41_9BACT</name>
<evidence type="ECO:0000256" key="6">
    <source>
        <dbReference type="ARBA" id="ARBA00023295"/>
    </source>
</evidence>
<evidence type="ECO:0000313" key="10">
    <source>
        <dbReference type="Proteomes" id="UP000266118"/>
    </source>
</evidence>
<dbReference type="EC" id="3.2.1.51" evidence="3"/>
<organism evidence="9 10">
    <name type="scientific">Arachidicoccus soli</name>
    <dbReference type="NCBI Taxonomy" id="2341117"/>
    <lineage>
        <taxon>Bacteria</taxon>
        <taxon>Pseudomonadati</taxon>
        <taxon>Bacteroidota</taxon>
        <taxon>Chitinophagia</taxon>
        <taxon>Chitinophagales</taxon>
        <taxon>Chitinophagaceae</taxon>
        <taxon>Arachidicoccus</taxon>
    </lineage>
</organism>
<feature type="chain" id="PRO_5017277342" description="alpha-L-fucosidase" evidence="7">
    <location>
        <begin position="22"/>
        <end position="447"/>
    </location>
</feature>
<comment type="similarity">
    <text evidence="2">Belongs to the glycosyl hydrolase 29 family.</text>
</comment>
<dbReference type="PIRSF" id="PIRSF001092">
    <property type="entry name" value="Alpha-L-fucosidase"/>
    <property type="match status" value="1"/>
</dbReference>
<keyword evidence="10" id="KW-1185">Reference proteome</keyword>
<keyword evidence="6" id="KW-0326">Glycosidase</keyword>
<evidence type="ECO:0000259" key="8">
    <source>
        <dbReference type="Pfam" id="PF01120"/>
    </source>
</evidence>
<evidence type="ECO:0000256" key="1">
    <source>
        <dbReference type="ARBA" id="ARBA00004071"/>
    </source>
</evidence>
<dbReference type="InterPro" id="IPR017853">
    <property type="entry name" value="GH"/>
</dbReference>
<accession>A0A386HR41</accession>
<evidence type="ECO:0000313" key="9">
    <source>
        <dbReference type="EMBL" id="AYD48427.1"/>
    </source>
</evidence>
<keyword evidence="5" id="KW-0378">Hydrolase</keyword>
<comment type="function">
    <text evidence="1">Alpha-L-fucosidase is responsible for hydrolyzing the alpha-1,6-linked fucose joined to the reducing-end N-acetylglucosamine of the carbohydrate moieties of glycoproteins.</text>
</comment>
<dbReference type="GO" id="GO:0005764">
    <property type="term" value="C:lysosome"/>
    <property type="evidence" value="ECO:0007669"/>
    <property type="project" value="TreeGrafter"/>
</dbReference>
<dbReference type="AlphaFoldDB" id="A0A386HR41"/>
<dbReference type="PRINTS" id="PR00741">
    <property type="entry name" value="GLHYDRLASE29"/>
</dbReference>
<dbReference type="GO" id="GO:0004560">
    <property type="term" value="F:alpha-L-fucosidase activity"/>
    <property type="evidence" value="ECO:0007669"/>
    <property type="project" value="InterPro"/>
</dbReference>
<dbReference type="Gene3D" id="3.20.20.80">
    <property type="entry name" value="Glycosidases"/>
    <property type="match status" value="1"/>
</dbReference>
<evidence type="ECO:0000256" key="5">
    <source>
        <dbReference type="ARBA" id="ARBA00022801"/>
    </source>
</evidence>
<evidence type="ECO:0000256" key="3">
    <source>
        <dbReference type="ARBA" id="ARBA00012662"/>
    </source>
</evidence>
<dbReference type="PANTHER" id="PTHR10030">
    <property type="entry name" value="ALPHA-L-FUCOSIDASE"/>
    <property type="match status" value="1"/>
</dbReference>
<proteinExistence type="inferred from homology"/>
<evidence type="ECO:0000256" key="4">
    <source>
        <dbReference type="ARBA" id="ARBA00022729"/>
    </source>
</evidence>
<dbReference type="KEGG" id="ark:D6B99_12935"/>